<feature type="transmembrane region" description="Helical" evidence="6">
    <location>
        <begin position="247"/>
        <end position="268"/>
    </location>
</feature>
<proteinExistence type="predicted"/>
<dbReference type="AlphaFoldDB" id="A0A6A6WQB3"/>
<keyword evidence="8" id="KW-1185">Reference proteome</keyword>
<evidence type="ECO:0000256" key="4">
    <source>
        <dbReference type="ARBA" id="ARBA00023136"/>
    </source>
</evidence>
<dbReference type="PANTHER" id="PTHR31465">
    <property type="entry name" value="PROTEIN RTA1-RELATED"/>
    <property type="match status" value="1"/>
</dbReference>
<comment type="subcellular location">
    <subcellularLocation>
        <location evidence="1">Membrane</location>
        <topology evidence="1">Multi-pass membrane protein</topology>
    </subcellularLocation>
</comment>
<protein>
    <submittedName>
        <fullName evidence="7">RTA1-domain-containing protein</fullName>
    </submittedName>
</protein>
<feature type="transmembrane region" description="Helical" evidence="6">
    <location>
        <begin position="44"/>
        <end position="64"/>
    </location>
</feature>
<dbReference type="OrthoDB" id="3358017at2759"/>
<accession>A0A6A6WQB3</accession>
<evidence type="ECO:0000313" key="8">
    <source>
        <dbReference type="Proteomes" id="UP000799757"/>
    </source>
</evidence>
<name>A0A6A6WQB3_9PLEO</name>
<gene>
    <name evidence="7" type="ORF">K505DRAFT_422629</name>
</gene>
<evidence type="ECO:0000256" key="1">
    <source>
        <dbReference type="ARBA" id="ARBA00004141"/>
    </source>
</evidence>
<dbReference type="GO" id="GO:0016020">
    <property type="term" value="C:membrane"/>
    <property type="evidence" value="ECO:0007669"/>
    <property type="project" value="UniProtKB-SubCell"/>
</dbReference>
<dbReference type="PANTHER" id="PTHR31465:SF1">
    <property type="entry name" value="PROTEIN RTA1-RELATED"/>
    <property type="match status" value="1"/>
</dbReference>
<feature type="transmembrane region" description="Helical" evidence="6">
    <location>
        <begin position="76"/>
        <end position="105"/>
    </location>
</feature>
<keyword evidence="3 6" id="KW-1133">Transmembrane helix</keyword>
<evidence type="ECO:0000256" key="6">
    <source>
        <dbReference type="SAM" id="Phobius"/>
    </source>
</evidence>
<dbReference type="Proteomes" id="UP000799757">
    <property type="component" value="Unassembled WGS sequence"/>
</dbReference>
<reference evidence="7" key="1">
    <citation type="journal article" date="2020" name="Stud. Mycol.">
        <title>101 Dothideomycetes genomes: a test case for predicting lifestyles and emergence of pathogens.</title>
        <authorList>
            <person name="Haridas S."/>
            <person name="Albert R."/>
            <person name="Binder M."/>
            <person name="Bloem J."/>
            <person name="Labutti K."/>
            <person name="Salamov A."/>
            <person name="Andreopoulos B."/>
            <person name="Baker S."/>
            <person name="Barry K."/>
            <person name="Bills G."/>
            <person name="Bluhm B."/>
            <person name="Cannon C."/>
            <person name="Castanera R."/>
            <person name="Culley D."/>
            <person name="Daum C."/>
            <person name="Ezra D."/>
            <person name="Gonzalez J."/>
            <person name="Henrissat B."/>
            <person name="Kuo A."/>
            <person name="Liang C."/>
            <person name="Lipzen A."/>
            <person name="Lutzoni F."/>
            <person name="Magnuson J."/>
            <person name="Mondo S."/>
            <person name="Nolan M."/>
            <person name="Ohm R."/>
            <person name="Pangilinan J."/>
            <person name="Park H.-J."/>
            <person name="Ramirez L."/>
            <person name="Alfaro M."/>
            <person name="Sun H."/>
            <person name="Tritt A."/>
            <person name="Yoshinaga Y."/>
            <person name="Zwiers L.-H."/>
            <person name="Turgeon B."/>
            <person name="Goodwin S."/>
            <person name="Spatafora J."/>
            <person name="Crous P."/>
            <person name="Grigoriev I."/>
        </authorList>
    </citation>
    <scope>NUCLEOTIDE SEQUENCE</scope>
    <source>
        <strain evidence="7">CBS 109.77</strain>
    </source>
</reference>
<keyword evidence="2 6" id="KW-0812">Transmembrane</keyword>
<evidence type="ECO:0000256" key="3">
    <source>
        <dbReference type="ARBA" id="ARBA00022989"/>
    </source>
</evidence>
<feature type="transmembrane region" description="Helical" evidence="6">
    <location>
        <begin position="19"/>
        <end position="37"/>
    </location>
</feature>
<dbReference type="InterPro" id="IPR007568">
    <property type="entry name" value="RTA1"/>
</dbReference>
<evidence type="ECO:0000313" key="7">
    <source>
        <dbReference type="EMBL" id="KAF2786118.1"/>
    </source>
</evidence>
<keyword evidence="4 6" id="KW-0472">Membrane</keyword>
<sequence>MPGDTAETWQPYRYTPSTILAAVFLFLFGITTLVHFFQLFRTRTWYLIPLVVGGVFIGFIGRLSSRDNNISVLGPFIIQAIFILLAPTLFAASIYIILGRIILLVDGERYSWIRQKHLTAAFVAGDVLSFQLQGNGGGLTSGKSTVAIRLGEVIIIVGLFAQLAFFGLFVAVAAVFHRRLINDKPVKKHLSFRWFRWLRFLRVFRFWKRNTNAKSTSGRPTSSAYVTNTDSAAAVNIDELPWKRHIYVLYVTSILILIRSIFRVVEYIQGEDGYLLGHEVYLYVFDATLMVVVMILFNWVHPSQITEVYEERMRLREGDRTMAGLELRDTDRTEMDASERGRSSVEHGRKVLV</sequence>
<feature type="transmembrane region" description="Helical" evidence="6">
    <location>
        <begin position="117"/>
        <end position="133"/>
    </location>
</feature>
<feature type="transmembrane region" description="Helical" evidence="6">
    <location>
        <begin position="153"/>
        <end position="176"/>
    </location>
</feature>
<dbReference type="Pfam" id="PF04479">
    <property type="entry name" value="RTA1"/>
    <property type="match status" value="1"/>
</dbReference>
<evidence type="ECO:0000256" key="5">
    <source>
        <dbReference type="SAM" id="MobiDB-lite"/>
    </source>
</evidence>
<feature type="region of interest" description="Disordered" evidence="5">
    <location>
        <begin position="332"/>
        <end position="353"/>
    </location>
</feature>
<organism evidence="7 8">
    <name type="scientific">Melanomma pulvis-pyrius CBS 109.77</name>
    <dbReference type="NCBI Taxonomy" id="1314802"/>
    <lineage>
        <taxon>Eukaryota</taxon>
        <taxon>Fungi</taxon>
        <taxon>Dikarya</taxon>
        <taxon>Ascomycota</taxon>
        <taxon>Pezizomycotina</taxon>
        <taxon>Dothideomycetes</taxon>
        <taxon>Pleosporomycetidae</taxon>
        <taxon>Pleosporales</taxon>
        <taxon>Melanommataceae</taxon>
        <taxon>Melanomma</taxon>
    </lineage>
</organism>
<evidence type="ECO:0000256" key="2">
    <source>
        <dbReference type="ARBA" id="ARBA00022692"/>
    </source>
</evidence>
<feature type="transmembrane region" description="Helical" evidence="6">
    <location>
        <begin position="280"/>
        <end position="300"/>
    </location>
</feature>
<dbReference type="EMBL" id="MU002544">
    <property type="protein sequence ID" value="KAF2786118.1"/>
    <property type="molecule type" value="Genomic_DNA"/>
</dbReference>